<dbReference type="VEuPathDB" id="MicrosporidiaDB:EDEG_02625"/>
<evidence type="ECO:0000313" key="7">
    <source>
        <dbReference type="EMBL" id="EJW02981.1"/>
    </source>
</evidence>
<gene>
    <name evidence="7" type="ORF">EDEG_02625</name>
</gene>
<evidence type="ECO:0000256" key="5">
    <source>
        <dbReference type="ARBA" id="ARBA00023136"/>
    </source>
</evidence>
<evidence type="ECO:0000256" key="1">
    <source>
        <dbReference type="ARBA" id="ARBA00004141"/>
    </source>
</evidence>
<dbReference type="PANTHER" id="PTHR10926">
    <property type="entry name" value="CELL CYCLE CONTROL PROTEIN 50"/>
    <property type="match status" value="1"/>
</dbReference>
<dbReference type="OMA" id="ERFVNWI"/>
<accession>J9D5A4</accession>
<evidence type="ECO:0000256" key="4">
    <source>
        <dbReference type="ARBA" id="ARBA00022989"/>
    </source>
</evidence>
<keyword evidence="8" id="KW-1185">Reference proteome</keyword>
<dbReference type="PANTHER" id="PTHR10926:SF0">
    <property type="entry name" value="CDC50, ISOFORM A"/>
    <property type="match status" value="1"/>
</dbReference>
<dbReference type="HOGENOM" id="CLU_090044_0_0_1"/>
<dbReference type="GO" id="GO:0005783">
    <property type="term" value="C:endoplasmic reticulum"/>
    <property type="evidence" value="ECO:0007669"/>
    <property type="project" value="TreeGrafter"/>
</dbReference>
<keyword evidence="3 6" id="KW-0812">Transmembrane</keyword>
<dbReference type="GO" id="GO:0005886">
    <property type="term" value="C:plasma membrane"/>
    <property type="evidence" value="ECO:0007669"/>
    <property type="project" value="TreeGrafter"/>
</dbReference>
<dbReference type="InterPro" id="IPR005045">
    <property type="entry name" value="CDC50/LEM3_fam"/>
</dbReference>
<evidence type="ECO:0000256" key="6">
    <source>
        <dbReference type="SAM" id="Phobius"/>
    </source>
</evidence>
<reference evidence="8" key="2">
    <citation type="submission" date="2015-07" db="EMBL/GenBank/DDBJ databases">
        <title>Contrasting host-pathogen interactions and genome evolution in two generalist and specialist microsporidian pathogens of mosquitoes.</title>
        <authorList>
            <consortium name="The Broad Institute Genomics Platform"/>
            <consortium name="The Broad Institute Genome Sequencing Center for Infectious Disease"/>
            <person name="Cuomo C.A."/>
            <person name="Sanscrainte N.D."/>
            <person name="Goldberg J.M."/>
            <person name="Heiman D."/>
            <person name="Young S."/>
            <person name="Zeng Q."/>
            <person name="Becnel J.J."/>
            <person name="Birren B.W."/>
        </authorList>
    </citation>
    <scope>NUCLEOTIDE SEQUENCE [LARGE SCALE GENOMIC DNA]</scope>
    <source>
        <strain evidence="8">USNM 41457</strain>
    </source>
</reference>
<evidence type="ECO:0000256" key="3">
    <source>
        <dbReference type="ARBA" id="ARBA00022692"/>
    </source>
</evidence>
<dbReference type="InParanoid" id="J9D5A4"/>
<evidence type="ECO:0000256" key="2">
    <source>
        <dbReference type="ARBA" id="ARBA00009457"/>
    </source>
</evidence>
<comment type="similarity">
    <text evidence="2">Belongs to the CDC50/LEM3 family.</text>
</comment>
<dbReference type="STRING" id="1003232.J9D5A4"/>
<dbReference type="Pfam" id="PF03381">
    <property type="entry name" value="CDC50"/>
    <property type="match status" value="1"/>
</dbReference>
<keyword evidence="5 6" id="KW-0472">Membrane</keyword>
<feature type="transmembrane region" description="Helical" evidence="6">
    <location>
        <begin position="256"/>
        <end position="279"/>
    </location>
</feature>
<feature type="transmembrane region" description="Helical" evidence="6">
    <location>
        <begin position="29"/>
        <end position="50"/>
    </location>
</feature>
<reference evidence="7 8" key="1">
    <citation type="submission" date="2011-08" db="EMBL/GenBank/DDBJ databases">
        <authorList>
            <person name="Liu Z.J."/>
            <person name="Shi F.L."/>
            <person name="Lu J.Q."/>
            <person name="Li M."/>
            <person name="Wang Z.L."/>
        </authorList>
    </citation>
    <scope>NUCLEOTIDE SEQUENCE [LARGE SCALE GENOMIC DNA]</scope>
    <source>
        <strain evidence="7 8">USNM 41457</strain>
    </source>
</reference>
<dbReference type="FunCoup" id="J9D5A4">
    <property type="interactions" value="76"/>
</dbReference>
<protein>
    <recommendedName>
        <fullName evidence="9">Cell cycle control protein</fullName>
    </recommendedName>
</protein>
<dbReference type="GO" id="GO:0005794">
    <property type="term" value="C:Golgi apparatus"/>
    <property type="evidence" value="ECO:0007669"/>
    <property type="project" value="TreeGrafter"/>
</dbReference>
<organism evidence="7 8">
    <name type="scientific">Edhazardia aedis (strain USNM 41457)</name>
    <name type="common">Microsporidian parasite</name>
    <dbReference type="NCBI Taxonomy" id="1003232"/>
    <lineage>
        <taxon>Eukaryota</taxon>
        <taxon>Fungi</taxon>
        <taxon>Fungi incertae sedis</taxon>
        <taxon>Microsporidia</taxon>
        <taxon>Edhazardia</taxon>
    </lineage>
</organism>
<sequence>MDVLRSIKEKIWTQSLPGVYKKPLKPRSVLFFIALGITNITLGIISYIPFSNENYIKIPYENNELNKIGFTISKTFEAPVFVYLCIDNFYQSHIRYSSSVSFGQLEGKATKNISSCKPIKYNDGKIVYPCGLISNSYVFDEISLINRDTNDEITINTNNIAWKSDINRIKDTNYNLNEISAPPLWPQYKEVPELNGDERFANWMRPASFPYFLKFFGRIDETLLPGNYELIVDSVTDFGEKSIYITTSSWLGLKNFFLSAALIITGSILVVASVVLWYFRNSLR</sequence>
<evidence type="ECO:0000313" key="8">
    <source>
        <dbReference type="Proteomes" id="UP000003163"/>
    </source>
</evidence>
<comment type="subcellular location">
    <subcellularLocation>
        <location evidence="1">Membrane</location>
        <topology evidence="1">Multi-pass membrane protein</topology>
    </subcellularLocation>
</comment>
<dbReference type="AlphaFoldDB" id="J9D5A4"/>
<keyword evidence="4 6" id="KW-1133">Transmembrane helix</keyword>
<dbReference type="Proteomes" id="UP000003163">
    <property type="component" value="Unassembled WGS sequence"/>
</dbReference>
<name>J9D5A4_EDHAE</name>
<comment type="caution">
    <text evidence="7">The sequence shown here is derived from an EMBL/GenBank/DDBJ whole genome shotgun (WGS) entry which is preliminary data.</text>
</comment>
<proteinExistence type="inferred from homology"/>
<dbReference type="EMBL" id="AFBI03000049">
    <property type="protein sequence ID" value="EJW02981.1"/>
    <property type="molecule type" value="Genomic_DNA"/>
</dbReference>
<dbReference type="OrthoDB" id="340608at2759"/>
<evidence type="ECO:0008006" key="9">
    <source>
        <dbReference type="Google" id="ProtNLM"/>
    </source>
</evidence>